<sequence>MSWTIPVFGVRHLSPGGAWHVVRFLDQLRPYVVLIEGIADANDLIPDLTHSVTRPPVAILAYTDAVPVRTIVTPFASYSPEYQAMRWAVENNARVEFIDLPSDIVLGLQEADIQRQLSRIRADNPANGSPQPLGGRQPQSDPDDEGTHDPVAWRPEPRRSIYDRVAQAMGESSYDDYWERHFEQNLNDEAYRLAALELGKALRDEPDPTPWRAENLVREAYMRRRIEETLADQVPPDKIVAVVGAFHAPVLTGDHPAMTDDELKSLPRRSSKLTLMPYSYFRLSSQSGYGAGNRAPAYFEMMWDLLNSGGLDHLPARYLTEVVRRLRQSGTHRSTAEVIEGVRLARTLAALKGGSAPILADLRDAAVTIMGHGEASSVAEALMNVDVGTAIGHLPKGVGRTSIQEDFERMLTRLRLDKYKTTVAQVLELDLRENRQVKSAEAAYLDLNRSTFLHRLRVLGVGFAEPVRSTQRDATWKEVWKVQWSPESEISLVEAVLMGETVELATASKIKSQLEECQEIAQAADLVNDACLCGLHGSLDHARSRLQELAAVSSDFGSIARAAAELSQVIRYGDVRKFDATSLLPLMEALFVQGALALPSSANCDQQAAQTLMPAIDALNRVALDHHDRVEVELWLSQLQALSDADDRNPTLSGYAYAVLLERGLIPNDQLAREVSRRLSPGVPADLGAGWFEGLAQRNRAALLARQALWAELADYVNTLDPDQFKRALVFLRRAFGSFSPHQKRIICENLGELWGLNPDLAAETLETPLTEAEQQALSELNELDFDDL</sequence>
<evidence type="ECO:0000313" key="3">
    <source>
        <dbReference type="Proteomes" id="UP000008631"/>
    </source>
</evidence>
<dbReference type="OrthoDB" id="9768066at2"/>
<proteinExistence type="predicted"/>
<dbReference type="InParanoid" id="E8R312"/>
<dbReference type="HOGENOM" id="CLU_009152_1_1_0"/>
<evidence type="ECO:0000256" key="1">
    <source>
        <dbReference type="SAM" id="MobiDB-lite"/>
    </source>
</evidence>
<feature type="region of interest" description="Disordered" evidence="1">
    <location>
        <begin position="120"/>
        <end position="157"/>
    </location>
</feature>
<keyword evidence="3" id="KW-1185">Reference proteome</keyword>
<dbReference type="InterPro" id="IPR043737">
    <property type="entry name" value="DUF5682"/>
</dbReference>
<reference key="1">
    <citation type="submission" date="2010-11" db="EMBL/GenBank/DDBJ databases">
        <title>The complete sequence of chromosome of Isophaera pallida ATCC 43644.</title>
        <authorList>
            <consortium name="US DOE Joint Genome Institute (JGI-PGF)"/>
            <person name="Lucas S."/>
            <person name="Copeland A."/>
            <person name="Lapidus A."/>
            <person name="Bruce D."/>
            <person name="Goodwin L."/>
            <person name="Pitluck S."/>
            <person name="Kyrpides N."/>
            <person name="Mavromatis K."/>
            <person name="Pagani I."/>
            <person name="Ivanova N."/>
            <person name="Saunders E."/>
            <person name="Brettin T."/>
            <person name="Detter J.C."/>
            <person name="Han C."/>
            <person name="Tapia R."/>
            <person name="Land M."/>
            <person name="Hauser L."/>
            <person name="Markowitz V."/>
            <person name="Cheng J.-F."/>
            <person name="Hugenholtz P."/>
            <person name="Woyke T."/>
            <person name="Wu D."/>
            <person name="Eisen J.A."/>
        </authorList>
    </citation>
    <scope>NUCLEOTIDE SEQUENCE</scope>
    <source>
        <strain>ATCC 43644</strain>
    </source>
</reference>
<protein>
    <submittedName>
        <fullName evidence="2">Uncharacterized protein</fullName>
    </submittedName>
</protein>
<gene>
    <name evidence="2" type="ordered locus">Isop_0927</name>
</gene>
<dbReference type="EMBL" id="CP002353">
    <property type="protein sequence ID" value="ADV61516.1"/>
    <property type="molecule type" value="Genomic_DNA"/>
</dbReference>
<name>E8R312_ISOPI</name>
<reference evidence="2 3" key="2">
    <citation type="journal article" date="2011" name="Stand. Genomic Sci.">
        <title>Complete genome sequence of Isosphaera pallida type strain (IS1B).</title>
        <authorList>
            <consortium name="US DOE Joint Genome Institute (JGI-PGF)"/>
            <person name="Goker M."/>
            <person name="Cleland D."/>
            <person name="Saunders E."/>
            <person name="Lapidus A."/>
            <person name="Nolan M."/>
            <person name="Lucas S."/>
            <person name="Hammon N."/>
            <person name="Deshpande S."/>
            <person name="Cheng J.F."/>
            <person name="Tapia R."/>
            <person name="Han C."/>
            <person name="Goodwin L."/>
            <person name="Pitluck S."/>
            <person name="Liolios K."/>
            <person name="Pagani I."/>
            <person name="Ivanova N."/>
            <person name="Mavromatis K."/>
            <person name="Pati A."/>
            <person name="Chen A."/>
            <person name="Palaniappan K."/>
            <person name="Land M."/>
            <person name="Hauser L."/>
            <person name="Chang Y.J."/>
            <person name="Jeffries C.D."/>
            <person name="Detter J.C."/>
            <person name="Beck B."/>
            <person name="Woyke T."/>
            <person name="Bristow J."/>
            <person name="Eisen J.A."/>
            <person name="Markowitz V."/>
            <person name="Hugenholtz P."/>
            <person name="Kyrpides N.C."/>
            <person name="Klenk H.P."/>
        </authorList>
    </citation>
    <scope>NUCLEOTIDE SEQUENCE [LARGE SCALE GENOMIC DNA]</scope>
    <source>
        <strain evidence="3">ATCC 43644 / DSM 9630 / IS1B</strain>
    </source>
</reference>
<dbReference type="KEGG" id="ipa:Isop_0927"/>
<dbReference type="RefSeq" id="WP_013563805.1">
    <property type="nucleotide sequence ID" value="NC_014962.1"/>
</dbReference>
<dbReference type="eggNOG" id="COG1916">
    <property type="taxonomic scope" value="Bacteria"/>
</dbReference>
<dbReference type="Proteomes" id="UP000008631">
    <property type="component" value="Chromosome"/>
</dbReference>
<dbReference type="FunCoup" id="E8R312">
    <property type="interactions" value="41"/>
</dbReference>
<organism evidence="2 3">
    <name type="scientific">Isosphaera pallida (strain ATCC 43644 / DSM 9630 / IS1B)</name>
    <dbReference type="NCBI Taxonomy" id="575540"/>
    <lineage>
        <taxon>Bacteria</taxon>
        <taxon>Pseudomonadati</taxon>
        <taxon>Planctomycetota</taxon>
        <taxon>Planctomycetia</taxon>
        <taxon>Isosphaerales</taxon>
        <taxon>Isosphaeraceae</taxon>
        <taxon>Isosphaera</taxon>
    </lineage>
</organism>
<dbReference type="Pfam" id="PF18934">
    <property type="entry name" value="DUF5682"/>
    <property type="match status" value="1"/>
</dbReference>
<dbReference type="STRING" id="575540.Isop_0927"/>
<evidence type="ECO:0000313" key="2">
    <source>
        <dbReference type="EMBL" id="ADV61516.1"/>
    </source>
</evidence>
<dbReference type="AlphaFoldDB" id="E8R312"/>
<accession>E8R312</accession>